<keyword evidence="4 7" id="KW-0812">Transmembrane</keyword>
<keyword evidence="2 7" id="KW-0813">Transport</keyword>
<dbReference type="GO" id="GO:0055085">
    <property type="term" value="P:transmembrane transport"/>
    <property type="evidence" value="ECO:0007669"/>
    <property type="project" value="InterPro"/>
</dbReference>
<dbReference type="PROSITE" id="PS50928">
    <property type="entry name" value="ABC_TM1"/>
    <property type="match status" value="1"/>
</dbReference>
<comment type="subcellular location">
    <subcellularLocation>
        <location evidence="1 7">Cell membrane</location>
        <topology evidence="1 7">Multi-pass membrane protein</topology>
    </subcellularLocation>
</comment>
<organism evidence="9">
    <name type="scientific">Thermocrispum agreste</name>
    <dbReference type="NCBI Taxonomy" id="37925"/>
    <lineage>
        <taxon>Bacteria</taxon>
        <taxon>Bacillati</taxon>
        <taxon>Actinomycetota</taxon>
        <taxon>Actinomycetes</taxon>
        <taxon>Pseudonocardiales</taxon>
        <taxon>Pseudonocardiaceae</taxon>
        <taxon>Thermocrispum</taxon>
    </lineage>
</organism>
<feature type="transmembrane region" description="Helical" evidence="7">
    <location>
        <begin position="33"/>
        <end position="53"/>
    </location>
</feature>
<keyword evidence="3" id="KW-1003">Cell membrane</keyword>
<gene>
    <name evidence="9" type="ORF">DIU77_16190</name>
</gene>
<accession>A0A2W4J1P8</accession>
<dbReference type="PANTHER" id="PTHR43386:SF25">
    <property type="entry name" value="PEPTIDE ABC TRANSPORTER PERMEASE PROTEIN"/>
    <property type="match status" value="1"/>
</dbReference>
<comment type="similarity">
    <text evidence="7">Belongs to the binding-protein-dependent transport system permease family.</text>
</comment>
<dbReference type="Pfam" id="PF12911">
    <property type="entry name" value="OppC_N"/>
    <property type="match status" value="1"/>
</dbReference>
<feature type="domain" description="ABC transmembrane type-1" evidence="8">
    <location>
        <begin position="92"/>
        <end position="281"/>
    </location>
</feature>
<dbReference type="CDD" id="cd06261">
    <property type="entry name" value="TM_PBP2"/>
    <property type="match status" value="1"/>
</dbReference>
<dbReference type="GO" id="GO:0005886">
    <property type="term" value="C:plasma membrane"/>
    <property type="evidence" value="ECO:0007669"/>
    <property type="project" value="UniProtKB-SubCell"/>
</dbReference>
<keyword evidence="5 7" id="KW-1133">Transmembrane helix</keyword>
<protein>
    <submittedName>
        <fullName evidence="9">Diguanylate cyclase</fullName>
    </submittedName>
</protein>
<evidence type="ECO:0000313" key="9">
    <source>
        <dbReference type="EMBL" id="PZM92108.1"/>
    </source>
</evidence>
<dbReference type="EMBL" id="QGUI01000721">
    <property type="protein sequence ID" value="PZM92108.1"/>
    <property type="molecule type" value="Genomic_DNA"/>
</dbReference>
<proteinExistence type="inferred from homology"/>
<evidence type="ECO:0000256" key="7">
    <source>
        <dbReference type="RuleBase" id="RU363032"/>
    </source>
</evidence>
<evidence type="ECO:0000259" key="8">
    <source>
        <dbReference type="PROSITE" id="PS50928"/>
    </source>
</evidence>
<dbReference type="PANTHER" id="PTHR43386">
    <property type="entry name" value="OLIGOPEPTIDE TRANSPORT SYSTEM PERMEASE PROTEIN APPC"/>
    <property type="match status" value="1"/>
</dbReference>
<reference evidence="9" key="1">
    <citation type="submission" date="2018-05" db="EMBL/GenBank/DDBJ databases">
        <authorList>
            <person name="Lanie J.A."/>
            <person name="Ng W.-L."/>
            <person name="Kazmierczak K.M."/>
            <person name="Andrzejewski T.M."/>
            <person name="Davidsen T.M."/>
            <person name="Wayne K.J."/>
            <person name="Tettelin H."/>
            <person name="Glass J.I."/>
            <person name="Rusch D."/>
            <person name="Podicherti R."/>
            <person name="Tsui H.-C.T."/>
            <person name="Winkler M.E."/>
        </authorList>
    </citation>
    <scope>NUCLEOTIDE SEQUENCE</scope>
    <source>
        <strain evidence="9">ZC4RG45</strain>
    </source>
</reference>
<dbReference type="InterPro" id="IPR000515">
    <property type="entry name" value="MetI-like"/>
</dbReference>
<dbReference type="Gene3D" id="1.10.3720.10">
    <property type="entry name" value="MetI-like"/>
    <property type="match status" value="1"/>
</dbReference>
<feature type="transmembrane region" description="Helical" evidence="7">
    <location>
        <begin position="94"/>
        <end position="120"/>
    </location>
</feature>
<dbReference type="Pfam" id="PF00528">
    <property type="entry name" value="BPD_transp_1"/>
    <property type="match status" value="1"/>
</dbReference>
<evidence type="ECO:0000256" key="2">
    <source>
        <dbReference type="ARBA" id="ARBA00022448"/>
    </source>
</evidence>
<feature type="transmembrane region" description="Helical" evidence="7">
    <location>
        <begin position="258"/>
        <end position="277"/>
    </location>
</feature>
<evidence type="ECO:0000256" key="3">
    <source>
        <dbReference type="ARBA" id="ARBA00022475"/>
    </source>
</evidence>
<dbReference type="SUPFAM" id="SSF161098">
    <property type="entry name" value="MetI-like"/>
    <property type="match status" value="1"/>
</dbReference>
<feature type="transmembrane region" description="Helical" evidence="7">
    <location>
        <begin position="140"/>
        <end position="166"/>
    </location>
</feature>
<dbReference type="STRING" id="1111738.GCA_000427905_01145"/>
<comment type="caution">
    <text evidence="9">The sequence shown here is derived from an EMBL/GenBank/DDBJ whole genome shotgun (WGS) entry which is preliminary data.</text>
</comment>
<dbReference type="InterPro" id="IPR050366">
    <property type="entry name" value="BP-dependent_transpt_permease"/>
</dbReference>
<feature type="transmembrane region" description="Helical" evidence="7">
    <location>
        <begin position="209"/>
        <end position="238"/>
    </location>
</feature>
<evidence type="ECO:0000256" key="4">
    <source>
        <dbReference type="ARBA" id="ARBA00022692"/>
    </source>
</evidence>
<evidence type="ECO:0000256" key="1">
    <source>
        <dbReference type="ARBA" id="ARBA00004651"/>
    </source>
</evidence>
<sequence>MTTSAASSAVVPSQGKAAAFPHPAVLPRRPGGAVSFAFPVGLVVTAVFAPVLAPYDPYAQSLSEQFQGPSAAHWLGTDDYGRDVLSRLIYATRIVVVAPVVAVGIAVLLGLPAGLLAGYLRGRFDAVLSRIADALLSIPAIVAAIAIVAVLGPGIGPTMIAIGLVFAPRLYRIVRGATLTVVEEGYIDAAESIGCSTRRILWVHCLPNVLAPLLVQVTLMMGFALLAEAGLSFLGLGVQLPEASWGSMLKAAADQQFRAPYAVVPPGVCLTLTILALNTLGDVVRDVTADRKNS</sequence>
<evidence type="ECO:0000256" key="6">
    <source>
        <dbReference type="ARBA" id="ARBA00023136"/>
    </source>
</evidence>
<evidence type="ECO:0000256" key="5">
    <source>
        <dbReference type="ARBA" id="ARBA00022989"/>
    </source>
</evidence>
<keyword evidence="6 7" id="KW-0472">Membrane</keyword>
<dbReference type="InterPro" id="IPR035906">
    <property type="entry name" value="MetI-like_sf"/>
</dbReference>
<dbReference type="AlphaFoldDB" id="A0A2W4J1P8"/>
<dbReference type="InterPro" id="IPR025966">
    <property type="entry name" value="OppC_N"/>
</dbReference>
<name>A0A2W4J1P8_9PSEU</name>